<gene>
    <name evidence="2" type="ORF">IAB59_01305</name>
</gene>
<feature type="transmembrane region" description="Helical" evidence="1">
    <location>
        <begin position="266"/>
        <end position="284"/>
    </location>
</feature>
<keyword evidence="1" id="KW-0812">Transmembrane</keyword>
<dbReference type="AlphaFoldDB" id="A0A9D1G9K7"/>
<comment type="caution">
    <text evidence="2">The sequence shown here is derived from an EMBL/GenBank/DDBJ whole genome shotgun (WGS) entry which is preliminary data.</text>
</comment>
<evidence type="ECO:0000256" key="1">
    <source>
        <dbReference type="SAM" id="Phobius"/>
    </source>
</evidence>
<reference evidence="2" key="2">
    <citation type="journal article" date="2021" name="PeerJ">
        <title>Extensive microbial diversity within the chicken gut microbiome revealed by metagenomics and culture.</title>
        <authorList>
            <person name="Gilroy R."/>
            <person name="Ravi A."/>
            <person name="Getino M."/>
            <person name="Pursley I."/>
            <person name="Horton D.L."/>
            <person name="Alikhan N.F."/>
            <person name="Baker D."/>
            <person name="Gharbi K."/>
            <person name="Hall N."/>
            <person name="Watson M."/>
            <person name="Adriaenssens E.M."/>
            <person name="Foster-Nyarko E."/>
            <person name="Jarju S."/>
            <person name="Secka A."/>
            <person name="Antonio M."/>
            <person name="Oren A."/>
            <person name="Chaudhuri R.R."/>
            <person name="La Ragione R."/>
            <person name="Hildebrand F."/>
            <person name="Pallen M.J."/>
        </authorList>
    </citation>
    <scope>NUCLEOTIDE SEQUENCE</scope>
    <source>
        <strain evidence="2">CHK195-26880</strain>
    </source>
</reference>
<keyword evidence="1" id="KW-1133">Transmembrane helix</keyword>
<evidence type="ECO:0000313" key="3">
    <source>
        <dbReference type="Proteomes" id="UP000886833"/>
    </source>
</evidence>
<dbReference type="EMBL" id="DVKQ01000011">
    <property type="protein sequence ID" value="HIT37100.1"/>
    <property type="molecule type" value="Genomic_DNA"/>
</dbReference>
<dbReference type="Proteomes" id="UP000886833">
    <property type="component" value="Unassembled WGS sequence"/>
</dbReference>
<feature type="transmembrane region" description="Helical" evidence="1">
    <location>
        <begin position="236"/>
        <end position="254"/>
    </location>
</feature>
<organism evidence="2 3">
    <name type="scientific">Candidatus Onthousia faecipullorum</name>
    <dbReference type="NCBI Taxonomy" id="2840887"/>
    <lineage>
        <taxon>Bacteria</taxon>
        <taxon>Bacillati</taxon>
        <taxon>Bacillota</taxon>
        <taxon>Bacilli</taxon>
        <taxon>Candidatus Onthousia</taxon>
    </lineage>
</organism>
<evidence type="ECO:0008006" key="4">
    <source>
        <dbReference type="Google" id="ProtNLM"/>
    </source>
</evidence>
<evidence type="ECO:0000313" key="2">
    <source>
        <dbReference type="EMBL" id="HIT37100.1"/>
    </source>
</evidence>
<proteinExistence type="predicted"/>
<keyword evidence="1" id="KW-0472">Membrane</keyword>
<name>A0A9D1G9K7_9FIRM</name>
<reference evidence="2" key="1">
    <citation type="submission" date="2020-10" db="EMBL/GenBank/DDBJ databases">
        <authorList>
            <person name="Gilroy R."/>
        </authorList>
    </citation>
    <scope>NUCLEOTIDE SEQUENCE</scope>
    <source>
        <strain evidence="2">CHK195-26880</strain>
    </source>
</reference>
<accession>A0A9D1G9K7</accession>
<protein>
    <recommendedName>
        <fullName evidence="4">Flp pilus assembly protein TadB</fullName>
    </recommendedName>
</protein>
<sequence>MVLFLLIAIAFVVLLYRNYRGSNVSKYITDQVQVIYDKFAPYSYKVVREKTKQLGQEYTARQYLIQVLILGGFAGIVTYMYFYNLIVSIIYVVIAICFVPYLSFLRCKRVYSEFIFEQIQVYTTNTIMEFATTQSFVKSLEGVRDSGILEDPVLADVNHMIDIAYDEGSIDGALKFFSDKYPFYIVKNMHQLFLQITKEGARDTGESLENMQLDIDTLVESVYRDRMDRANFHKKFLQYGVMLFLLVMLIQYMLGTESYIELIKAFYVQLILHGIIIFNSYFLLKGEKYYNENVGVE</sequence>
<feature type="transmembrane region" description="Helical" evidence="1">
    <location>
        <begin position="81"/>
        <end position="102"/>
    </location>
</feature>